<dbReference type="InterPro" id="IPR006186">
    <property type="entry name" value="Ser/Thr-sp_prot-phosphatase"/>
</dbReference>
<evidence type="ECO:0000256" key="10">
    <source>
        <dbReference type="HAMAP-Rule" id="MF_03154"/>
    </source>
</evidence>
<dbReference type="SUPFAM" id="SSF56300">
    <property type="entry name" value="Metallo-dependent phosphatases"/>
    <property type="match status" value="1"/>
</dbReference>
<dbReference type="Proteomes" id="UP000243459">
    <property type="component" value="Chromosome 2"/>
</dbReference>
<dbReference type="SUPFAM" id="SSF51182">
    <property type="entry name" value="RmlC-like cupins"/>
    <property type="match status" value="1"/>
</dbReference>
<keyword evidence="3 10" id="KW-0028">Amino-acid biosynthesis</keyword>
<dbReference type="GO" id="GO:0005506">
    <property type="term" value="F:iron ion binding"/>
    <property type="evidence" value="ECO:0007669"/>
    <property type="project" value="UniProtKB-UniRule"/>
</dbReference>
<dbReference type="UniPathway" id="UPA00904">
    <property type="reaction ID" value="UER00878"/>
</dbReference>
<feature type="binding site" evidence="10">
    <location>
        <position position="297"/>
    </location>
    <ligand>
        <name>Ni(2+)</name>
        <dbReference type="ChEBI" id="CHEBI:49786"/>
        <note>for nickel-dependent acireductone dioxygenase activity</note>
    </ligand>
</feature>
<dbReference type="InterPro" id="IPR014710">
    <property type="entry name" value="RmlC-like_jellyroll"/>
</dbReference>
<evidence type="ECO:0000256" key="11">
    <source>
        <dbReference type="SAM" id="MobiDB-lite"/>
    </source>
</evidence>
<gene>
    <name evidence="13" type="ORF">A4U43_C02F13300</name>
</gene>
<dbReference type="Gene3D" id="2.60.120.10">
    <property type="entry name" value="Jelly Rolls"/>
    <property type="match status" value="1"/>
</dbReference>
<evidence type="ECO:0000256" key="5">
    <source>
        <dbReference type="ARBA" id="ARBA00022964"/>
    </source>
</evidence>
<feature type="region of interest" description="Disordered" evidence="11">
    <location>
        <begin position="1"/>
        <end position="28"/>
    </location>
</feature>
<keyword evidence="6 10" id="KW-0560">Oxidoreductase</keyword>
<dbReference type="FunFam" id="2.60.120.10:FF:000099">
    <property type="entry name" value="1,2-dihydroxy-3-keto-5-methylthiopentene dioxygenase"/>
    <property type="match status" value="1"/>
</dbReference>
<dbReference type="AlphaFoldDB" id="A0A5P1FIU6"/>
<feature type="binding site" evidence="10">
    <location>
        <position position="252"/>
    </location>
    <ligand>
        <name>Ni(2+)</name>
        <dbReference type="ChEBI" id="CHEBI:49786"/>
        <note>for nickel-dependent acireductone dioxygenase activity</note>
    </ligand>
</feature>
<dbReference type="InterPro" id="IPR029052">
    <property type="entry name" value="Metallo-depent_PP-like"/>
</dbReference>
<keyword evidence="1 10" id="KW-0963">Cytoplasm</keyword>
<accession>A0A5P1FIU6</accession>
<dbReference type="CDD" id="cd02232">
    <property type="entry name" value="cupin_ARD"/>
    <property type="match status" value="1"/>
</dbReference>
<organism evidence="13 14">
    <name type="scientific">Asparagus officinalis</name>
    <name type="common">Garden asparagus</name>
    <dbReference type="NCBI Taxonomy" id="4686"/>
    <lineage>
        <taxon>Eukaryota</taxon>
        <taxon>Viridiplantae</taxon>
        <taxon>Streptophyta</taxon>
        <taxon>Embryophyta</taxon>
        <taxon>Tracheophyta</taxon>
        <taxon>Spermatophyta</taxon>
        <taxon>Magnoliopsida</taxon>
        <taxon>Liliopsida</taxon>
        <taxon>Asparagales</taxon>
        <taxon>Asparagaceae</taxon>
        <taxon>Asparagoideae</taxon>
        <taxon>Asparagus</taxon>
    </lineage>
</organism>
<evidence type="ECO:0000259" key="12">
    <source>
        <dbReference type="SMART" id="SM00156"/>
    </source>
</evidence>
<feature type="binding site" evidence="10">
    <location>
        <position position="258"/>
    </location>
    <ligand>
        <name>Ni(2+)</name>
        <dbReference type="ChEBI" id="CHEBI:49786"/>
        <note>for nickel-dependent acireductone dioxygenase activity</note>
    </ligand>
</feature>
<comment type="pathway">
    <text evidence="10">Amino-acid biosynthesis; L-methionine biosynthesis via salvage pathway; L-methionine from S-methyl-5-thio-alpha-D-ribose 1-phosphate: step 5/6.</text>
</comment>
<dbReference type="GO" id="GO:0005634">
    <property type="term" value="C:nucleus"/>
    <property type="evidence" value="ECO:0007669"/>
    <property type="project" value="UniProtKB-SubCell"/>
</dbReference>
<sequence length="350" mass="39787">MEEDDEGGGAGCTTTKGRDSRSAKNRGKMFRNKILVRASPPPSSSFSLLPLSLPIAGDRSPPLSNSIDLQTLCCRLSRTWRLACFLHAGDIFVVYQRESAARVVDDLVRSIPGIECKRRFNVRLWKVFTDCFNCLPVAALIDDKIVCMHGGLSPNLSNLDQIKSLPRPTDVPDTGLLCDLLWPDPGREIQGWGMNDRGVSYTFGADKVAEFLTNHDLDLVCRAHISYEDLLDFCPEKIENYEEKLRNFYTEHIHADEEIRYCLEGSGYFDVRDKDDRWIRIWIKGGDMIILPAGIYHRFTLDTSNYVKLMRLFKGEPVWTAYNRPQEAHPARQEYIKNVVENSGIALEAH</sequence>
<dbReference type="PANTHER" id="PTHR23418">
    <property type="entry name" value="ACIREDUCTONE DIOXYGENASE"/>
    <property type="match status" value="1"/>
</dbReference>
<evidence type="ECO:0000256" key="8">
    <source>
        <dbReference type="ARBA" id="ARBA00023167"/>
    </source>
</evidence>
<keyword evidence="7 10" id="KW-0408">Iron</keyword>
<comment type="cofactor">
    <cofactor evidence="10">
        <name>Fe(2+)</name>
        <dbReference type="ChEBI" id="CHEBI:29033"/>
    </cofactor>
    <cofactor evidence="10">
        <name>Ni(2+)</name>
        <dbReference type="ChEBI" id="CHEBI:49786"/>
    </cofactor>
    <text evidence="10">Binds either 1 Fe or Ni cation per monomer. Iron-binding promotes an acireductone dioxygenase reaction producing 2-keto-4-methylthiobutyrate, while nickel-binding promotes an acireductone dioxygenase reaction producing 3-(methylsulfanyl)propanoate.</text>
</comment>
<feature type="binding site" evidence="10">
    <location>
        <position position="254"/>
    </location>
    <ligand>
        <name>Ni(2+)</name>
        <dbReference type="ChEBI" id="CHEBI:49786"/>
        <note>for nickel-dependent acireductone dioxygenase activity</note>
    </ligand>
</feature>
<dbReference type="SMART" id="SM00156">
    <property type="entry name" value="PP2Ac"/>
    <property type="match status" value="1"/>
</dbReference>
<reference evidence="14" key="1">
    <citation type="journal article" date="2017" name="Nat. Commun.">
        <title>The asparagus genome sheds light on the origin and evolution of a young Y chromosome.</title>
        <authorList>
            <person name="Harkess A."/>
            <person name="Zhou J."/>
            <person name="Xu C."/>
            <person name="Bowers J.E."/>
            <person name="Van der Hulst R."/>
            <person name="Ayyampalayam S."/>
            <person name="Mercati F."/>
            <person name="Riccardi P."/>
            <person name="McKain M.R."/>
            <person name="Kakrana A."/>
            <person name="Tang H."/>
            <person name="Ray J."/>
            <person name="Groenendijk J."/>
            <person name="Arikit S."/>
            <person name="Mathioni S.M."/>
            <person name="Nakano M."/>
            <person name="Shan H."/>
            <person name="Telgmann-Rauber A."/>
            <person name="Kanno A."/>
            <person name="Yue Z."/>
            <person name="Chen H."/>
            <person name="Li W."/>
            <person name="Chen Y."/>
            <person name="Xu X."/>
            <person name="Zhang Y."/>
            <person name="Luo S."/>
            <person name="Chen H."/>
            <person name="Gao J."/>
            <person name="Mao Z."/>
            <person name="Pires J.C."/>
            <person name="Luo M."/>
            <person name="Kudrna D."/>
            <person name="Wing R.A."/>
            <person name="Meyers B.C."/>
            <person name="Yi K."/>
            <person name="Kong H."/>
            <person name="Lavrijsen P."/>
            <person name="Sunseri F."/>
            <person name="Falavigna A."/>
            <person name="Ye Y."/>
            <person name="Leebens-Mack J.H."/>
            <person name="Chen G."/>
        </authorList>
    </citation>
    <scope>NUCLEOTIDE SEQUENCE [LARGE SCALE GENOMIC DNA]</scope>
    <source>
        <strain evidence="14">cv. DH0086</strain>
    </source>
</reference>
<feature type="domain" description="Serine/threonine specific protein phosphatases" evidence="12">
    <location>
        <begin position="65"/>
        <end position="268"/>
    </location>
</feature>
<evidence type="ECO:0000256" key="6">
    <source>
        <dbReference type="ARBA" id="ARBA00023002"/>
    </source>
</evidence>
<keyword evidence="2 10" id="KW-0533">Nickel</keyword>
<keyword evidence="8 10" id="KW-0486">Methionine biosynthesis</keyword>
<dbReference type="PRINTS" id="PR00114">
    <property type="entry name" value="STPHPHTASE"/>
</dbReference>
<feature type="binding site" evidence="10">
    <location>
        <position position="297"/>
    </location>
    <ligand>
        <name>Fe(2+)</name>
        <dbReference type="ChEBI" id="CHEBI:29033"/>
        <note>for iron-dependent acireductone dioxygenase activity</note>
    </ligand>
</feature>
<dbReference type="GO" id="GO:0016787">
    <property type="term" value="F:hydrolase activity"/>
    <property type="evidence" value="ECO:0007669"/>
    <property type="project" value="InterPro"/>
</dbReference>
<dbReference type="InterPro" id="IPR011051">
    <property type="entry name" value="RmlC_Cupin_sf"/>
</dbReference>
<comment type="function">
    <text evidence="10">Catalyzes 2 different reactions between oxygen and the acireductone 1,2-dihydroxy-3-keto-5-methylthiopentene (DHK-MTPene) depending upon the metal bound in the active site. Fe-containing acireductone dioxygenase (Fe-ARD) produces formate and 2-keto-4-methylthiobutyrate (KMTB), the alpha-ketoacid precursor of methionine in the methionine recycle pathway. Ni-containing acireductone dioxygenase (Ni-ARD) produces methylthiopropionate, carbon monoxide and formate, and does not lie on the methionine recycle pathway.</text>
</comment>
<evidence type="ECO:0000313" key="13">
    <source>
        <dbReference type="EMBL" id="ONK78014.1"/>
    </source>
</evidence>
<evidence type="ECO:0000313" key="14">
    <source>
        <dbReference type="Proteomes" id="UP000243459"/>
    </source>
</evidence>
<dbReference type="InterPro" id="IPR004843">
    <property type="entry name" value="Calcineurin-like_PHP"/>
</dbReference>
<keyword evidence="4 10" id="KW-0479">Metal-binding</keyword>
<keyword evidence="14" id="KW-1185">Reference proteome</keyword>
<dbReference type="GO" id="GO:0010308">
    <property type="term" value="F:acireductone dioxygenase (Ni2+-requiring) activity"/>
    <property type="evidence" value="ECO:0007669"/>
    <property type="project" value="UniProtKB-UniRule"/>
</dbReference>
<dbReference type="GO" id="GO:0005737">
    <property type="term" value="C:cytoplasm"/>
    <property type="evidence" value="ECO:0007669"/>
    <property type="project" value="UniProtKB-SubCell"/>
</dbReference>
<dbReference type="GO" id="GO:0019509">
    <property type="term" value="P:L-methionine salvage from methylthioadenosine"/>
    <property type="evidence" value="ECO:0007669"/>
    <property type="project" value="UniProtKB-UniRule"/>
</dbReference>
<feature type="binding site" evidence="10">
    <location>
        <position position="258"/>
    </location>
    <ligand>
        <name>Fe(2+)</name>
        <dbReference type="ChEBI" id="CHEBI:29033"/>
        <note>for iron-dependent acireductone dioxygenase activity</note>
    </ligand>
</feature>
<comment type="similarity">
    <text evidence="10">Belongs to the acireductone dioxygenase (ARD) family.</text>
</comment>
<dbReference type="EMBL" id="CM007382">
    <property type="protein sequence ID" value="ONK78014.1"/>
    <property type="molecule type" value="Genomic_DNA"/>
</dbReference>
<dbReference type="EC" id="1.13.11.53" evidence="10"/>
<comment type="catalytic activity">
    <reaction evidence="10">
        <text>1,2-dihydroxy-5-(methylsulfanyl)pent-1-en-3-one + O2 = 3-(methylsulfanyl)propanoate + CO + formate + 2 H(+)</text>
        <dbReference type="Rhea" id="RHEA:14161"/>
        <dbReference type="ChEBI" id="CHEBI:15378"/>
        <dbReference type="ChEBI" id="CHEBI:15379"/>
        <dbReference type="ChEBI" id="CHEBI:15740"/>
        <dbReference type="ChEBI" id="CHEBI:17245"/>
        <dbReference type="ChEBI" id="CHEBI:49016"/>
        <dbReference type="ChEBI" id="CHEBI:49252"/>
        <dbReference type="EC" id="1.13.11.53"/>
    </reaction>
</comment>
<name>A0A5P1FIU6_ASPOF</name>
<feature type="binding site" evidence="10">
    <location>
        <position position="252"/>
    </location>
    <ligand>
        <name>Fe(2+)</name>
        <dbReference type="ChEBI" id="CHEBI:29033"/>
        <note>for iron-dependent acireductone dioxygenase activity</note>
    </ligand>
</feature>
<proteinExistence type="inferred from homology"/>
<dbReference type="Gramene" id="ONK78014">
    <property type="protein sequence ID" value="ONK78014"/>
    <property type="gene ID" value="A4U43_C02F13300"/>
</dbReference>
<dbReference type="InterPro" id="IPR004313">
    <property type="entry name" value="ARD"/>
</dbReference>
<dbReference type="Pfam" id="PF03079">
    <property type="entry name" value="ARD"/>
    <property type="match status" value="1"/>
</dbReference>
<dbReference type="PANTHER" id="PTHR23418:SF4">
    <property type="entry name" value="ACIREDUCTONE DIOXYGENASE 4"/>
    <property type="match status" value="1"/>
</dbReference>
<dbReference type="InterPro" id="IPR027496">
    <property type="entry name" value="ARD_euk"/>
</dbReference>
<dbReference type="GO" id="GO:0016151">
    <property type="term" value="F:nickel cation binding"/>
    <property type="evidence" value="ECO:0007669"/>
    <property type="project" value="UniProtKB-UniRule"/>
</dbReference>
<dbReference type="Pfam" id="PF00149">
    <property type="entry name" value="Metallophos"/>
    <property type="match status" value="1"/>
</dbReference>
<keyword evidence="5 10" id="KW-0223">Dioxygenase</keyword>
<evidence type="ECO:0000256" key="2">
    <source>
        <dbReference type="ARBA" id="ARBA00022596"/>
    </source>
</evidence>
<dbReference type="EC" id="1.13.11.54" evidence="10"/>
<dbReference type="HAMAP" id="MF_03154">
    <property type="entry name" value="Salvage_MtnD_euk"/>
    <property type="match status" value="1"/>
</dbReference>
<evidence type="ECO:0000256" key="1">
    <source>
        <dbReference type="ARBA" id="ARBA00022490"/>
    </source>
</evidence>
<comment type="subcellular location">
    <subcellularLocation>
        <location evidence="10">Cytoplasm</location>
    </subcellularLocation>
    <subcellularLocation>
        <location evidence="10">Nucleus</location>
    </subcellularLocation>
</comment>
<evidence type="ECO:0000256" key="4">
    <source>
        <dbReference type="ARBA" id="ARBA00022723"/>
    </source>
</evidence>
<dbReference type="GO" id="GO:0010309">
    <property type="term" value="F:acireductone dioxygenase [iron(II)-requiring] activity"/>
    <property type="evidence" value="ECO:0007669"/>
    <property type="project" value="UniProtKB-UniRule"/>
</dbReference>
<comment type="catalytic activity">
    <reaction evidence="10">
        <text>1,2-dihydroxy-5-(methylsulfanyl)pent-1-en-3-one + O2 = 4-methylsulfanyl-2-oxobutanoate + formate + 2 H(+)</text>
        <dbReference type="Rhea" id="RHEA:24504"/>
        <dbReference type="ChEBI" id="CHEBI:15378"/>
        <dbReference type="ChEBI" id="CHEBI:15379"/>
        <dbReference type="ChEBI" id="CHEBI:15740"/>
        <dbReference type="ChEBI" id="CHEBI:16723"/>
        <dbReference type="ChEBI" id="CHEBI:49252"/>
        <dbReference type="EC" id="1.13.11.54"/>
    </reaction>
</comment>
<keyword evidence="9 10" id="KW-0539">Nucleus</keyword>
<evidence type="ECO:0000256" key="7">
    <source>
        <dbReference type="ARBA" id="ARBA00023004"/>
    </source>
</evidence>
<evidence type="ECO:0000256" key="9">
    <source>
        <dbReference type="ARBA" id="ARBA00023242"/>
    </source>
</evidence>
<feature type="binding site" evidence="10">
    <location>
        <position position="254"/>
    </location>
    <ligand>
        <name>Fe(2+)</name>
        <dbReference type="ChEBI" id="CHEBI:29033"/>
        <note>for iron-dependent acireductone dioxygenase activity</note>
    </ligand>
</feature>
<evidence type="ECO:0000256" key="3">
    <source>
        <dbReference type="ARBA" id="ARBA00022605"/>
    </source>
</evidence>
<protein>
    <recommendedName>
        <fullName evidence="10">Acireductone dioxygenase</fullName>
    </recommendedName>
    <alternativeName>
        <fullName evidence="10">Acireductone dioxygenase (Fe(2+)-requiring)</fullName>
        <shortName evidence="10">ARD'</shortName>
        <shortName evidence="10">Fe-ARD</shortName>
        <ecNumber evidence="10">1.13.11.54</ecNumber>
    </alternativeName>
    <alternativeName>
        <fullName evidence="10">Acireductone dioxygenase (Ni(2+)-requiring)</fullName>
        <shortName evidence="10">ARD</shortName>
        <shortName evidence="10">Ni-ARD</shortName>
        <ecNumber evidence="10">1.13.11.53</ecNumber>
    </alternativeName>
</protein>